<accession>A0A6N7QTL8</accession>
<keyword evidence="1" id="KW-0732">Signal</keyword>
<name>A0A6N7QTL8_9GAMM</name>
<organism evidence="2 3">
    <name type="scientific">Spiribacter salilacus</name>
    <dbReference type="NCBI Taxonomy" id="2664894"/>
    <lineage>
        <taxon>Bacteria</taxon>
        <taxon>Pseudomonadati</taxon>
        <taxon>Pseudomonadota</taxon>
        <taxon>Gammaproteobacteria</taxon>
        <taxon>Chromatiales</taxon>
        <taxon>Ectothiorhodospiraceae</taxon>
        <taxon>Spiribacter</taxon>
    </lineage>
</organism>
<reference evidence="2 3" key="1">
    <citation type="submission" date="2019-11" db="EMBL/GenBank/DDBJ databases">
        <authorList>
            <person name="Zhang X.Y."/>
        </authorList>
    </citation>
    <scope>NUCLEOTIDE SEQUENCE [LARGE SCALE GENOMIC DNA]</scope>
    <source>
        <strain evidence="2 3">C176</strain>
    </source>
</reference>
<gene>
    <name evidence="2" type="ORF">GH984_02950</name>
</gene>
<comment type="caution">
    <text evidence="2">The sequence shown here is derived from an EMBL/GenBank/DDBJ whole genome shotgun (WGS) entry which is preliminary data.</text>
</comment>
<evidence type="ECO:0000313" key="3">
    <source>
        <dbReference type="Proteomes" id="UP000433788"/>
    </source>
</evidence>
<evidence type="ECO:0000256" key="1">
    <source>
        <dbReference type="SAM" id="SignalP"/>
    </source>
</evidence>
<protein>
    <submittedName>
        <fullName evidence="2">Uncharacterized protein</fullName>
    </submittedName>
</protein>
<keyword evidence="3" id="KW-1185">Reference proteome</keyword>
<dbReference type="AlphaFoldDB" id="A0A6N7QTL8"/>
<dbReference type="EMBL" id="WJPP01000001">
    <property type="protein sequence ID" value="MRH77657.1"/>
    <property type="molecule type" value="Genomic_DNA"/>
</dbReference>
<feature type="chain" id="PRO_5026866657" evidence="1">
    <location>
        <begin position="22"/>
        <end position="144"/>
    </location>
</feature>
<sequence length="144" mass="16029">MKTTLLLLILGLLLAALPAHAQRSALVIYGGANQATYLGCLTCIRFDPESVCRAGGQYGSHFSPQSIWNRGGTYGGQFSPYSPWNRFAKNPPVVLDKAGNRYGLFWVNTPQRYRADIRRLLETMNNPDNFAATLLEAREAFCQE</sequence>
<evidence type="ECO:0000313" key="2">
    <source>
        <dbReference type="EMBL" id="MRH77657.1"/>
    </source>
</evidence>
<dbReference type="Proteomes" id="UP000433788">
    <property type="component" value="Unassembled WGS sequence"/>
</dbReference>
<feature type="signal peptide" evidence="1">
    <location>
        <begin position="1"/>
        <end position="21"/>
    </location>
</feature>
<proteinExistence type="predicted"/>
<dbReference type="RefSeq" id="WP_153718693.1">
    <property type="nucleotide sequence ID" value="NZ_WJPP01000001.1"/>
</dbReference>